<evidence type="ECO:0000313" key="4">
    <source>
        <dbReference type="Proteomes" id="UP000644699"/>
    </source>
</evidence>
<dbReference type="PANTHER" id="PTHR30222">
    <property type="entry name" value="SPERMIDINE/PUTRESCINE-BINDING PERIPLASMIC PROTEIN"/>
    <property type="match status" value="1"/>
</dbReference>
<dbReference type="Proteomes" id="UP000644699">
    <property type="component" value="Unassembled WGS sequence"/>
</dbReference>
<organism evidence="3 4">
    <name type="scientific">Aureimonas endophytica</name>
    <dbReference type="NCBI Taxonomy" id="2027858"/>
    <lineage>
        <taxon>Bacteria</taxon>
        <taxon>Pseudomonadati</taxon>
        <taxon>Pseudomonadota</taxon>
        <taxon>Alphaproteobacteria</taxon>
        <taxon>Hyphomicrobiales</taxon>
        <taxon>Aurantimonadaceae</taxon>
        <taxon>Aureimonas</taxon>
    </lineage>
</organism>
<keyword evidence="2" id="KW-0574">Periplasm</keyword>
<comment type="caution">
    <text evidence="3">The sequence shown here is derived from an EMBL/GenBank/DDBJ whole genome shotgun (WGS) entry which is preliminary data.</text>
</comment>
<accession>A0A917E324</accession>
<evidence type="ECO:0000256" key="2">
    <source>
        <dbReference type="ARBA" id="ARBA00022764"/>
    </source>
</evidence>
<dbReference type="Pfam" id="PF13416">
    <property type="entry name" value="SBP_bac_8"/>
    <property type="match status" value="1"/>
</dbReference>
<dbReference type="SUPFAM" id="SSF53850">
    <property type="entry name" value="Periplasmic binding protein-like II"/>
    <property type="match status" value="1"/>
</dbReference>
<evidence type="ECO:0000256" key="1">
    <source>
        <dbReference type="ARBA" id="ARBA00022729"/>
    </source>
</evidence>
<keyword evidence="1" id="KW-0732">Signal</keyword>
<sequence>MNEASGREFRTRRKLAAPAVQTAGKAVLRVLGTEITLLEQLRLAAETDLGIRIVFENHDFLNAQRKAAREPDAFDIYDQCFHNLDIVWYWRAVQAIDTARIELWDEVSSLSRVGTIGPSAPIGHGDAPVTKLYVQPDQSLGPQPSRFISMLPTVHNFDSFGFDEGVEGLSHERVTSWAALLDPEWHGRVAFVDEPAIGIFDVALAAQSAGLMRFGDIGNLAPEEIDGLLDLLTERKRAGHFAGCWRTAAEATAQMAEGRFAIGSLWSPSIAALKRMGVRVRQAVPKEGYRAWHGGLCLSRRLSGRQLDIAYAYLNWWLSGWPGAVVARQGYYMSVVDRVRPNLSPAEWAYWYEGRPAAADLPDPDGEVSIRQGARRSGGSYWNRASNIAVWNTTMDEHNYLVRRWGELVA</sequence>
<evidence type="ECO:0000313" key="3">
    <source>
        <dbReference type="EMBL" id="GGD98812.1"/>
    </source>
</evidence>
<dbReference type="PANTHER" id="PTHR30222:SF17">
    <property type="entry name" value="SPERMIDINE_PUTRESCINE-BINDING PERIPLASMIC PROTEIN"/>
    <property type="match status" value="1"/>
</dbReference>
<reference evidence="3" key="2">
    <citation type="submission" date="2020-09" db="EMBL/GenBank/DDBJ databases">
        <authorList>
            <person name="Sun Q."/>
            <person name="Zhou Y."/>
        </authorList>
    </citation>
    <scope>NUCLEOTIDE SEQUENCE</scope>
    <source>
        <strain evidence="3">CGMCC 1.15367</strain>
    </source>
</reference>
<dbReference type="Gene3D" id="3.40.190.10">
    <property type="entry name" value="Periplasmic binding protein-like II"/>
    <property type="match status" value="1"/>
</dbReference>
<protein>
    <recommendedName>
        <fullName evidence="5">Spermidine/putrescine transport system substrate-binding protein</fullName>
    </recommendedName>
</protein>
<dbReference type="EMBL" id="BMIQ01000002">
    <property type="protein sequence ID" value="GGD98812.1"/>
    <property type="molecule type" value="Genomic_DNA"/>
</dbReference>
<reference evidence="3" key="1">
    <citation type="journal article" date="2014" name="Int. J. Syst. Evol. Microbiol.">
        <title>Complete genome sequence of Corynebacterium casei LMG S-19264T (=DSM 44701T), isolated from a smear-ripened cheese.</title>
        <authorList>
            <consortium name="US DOE Joint Genome Institute (JGI-PGF)"/>
            <person name="Walter F."/>
            <person name="Albersmeier A."/>
            <person name="Kalinowski J."/>
            <person name="Ruckert C."/>
        </authorList>
    </citation>
    <scope>NUCLEOTIDE SEQUENCE</scope>
    <source>
        <strain evidence="3">CGMCC 1.15367</strain>
    </source>
</reference>
<gene>
    <name evidence="3" type="ORF">GCM10011390_16970</name>
</gene>
<name>A0A917E324_9HYPH</name>
<dbReference type="RefSeq" id="WP_188907784.1">
    <property type="nucleotide sequence ID" value="NZ_BMIQ01000002.1"/>
</dbReference>
<evidence type="ECO:0008006" key="5">
    <source>
        <dbReference type="Google" id="ProtNLM"/>
    </source>
</evidence>
<dbReference type="InterPro" id="IPR006059">
    <property type="entry name" value="SBP"/>
</dbReference>
<keyword evidence="4" id="KW-1185">Reference proteome</keyword>
<dbReference type="AlphaFoldDB" id="A0A917E324"/>
<proteinExistence type="predicted"/>